<evidence type="ECO:0000256" key="2">
    <source>
        <dbReference type="ARBA" id="ARBA00022741"/>
    </source>
</evidence>
<keyword evidence="6" id="KW-0496">Mitochondrion</keyword>
<dbReference type="InterPro" id="IPR035647">
    <property type="entry name" value="EFG_III/V"/>
</dbReference>
<dbReference type="InterPro" id="IPR004161">
    <property type="entry name" value="EFTu-like_2"/>
</dbReference>
<keyword evidence="2 6" id="KW-0547">Nucleotide-binding</keyword>
<dbReference type="GO" id="GO:0005739">
    <property type="term" value="C:mitochondrion"/>
    <property type="evidence" value="ECO:0007669"/>
    <property type="project" value="UniProtKB-SubCell"/>
</dbReference>
<name>A0A835T5K6_CHLIN</name>
<feature type="domain" description="Tr-type G" evidence="7">
    <location>
        <begin position="66"/>
        <end position="344"/>
    </location>
</feature>
<evidence type="ECO:0000313" key="9">
    <source>
        <dbReference type="Proteomes" id="UP000650467"/>
    </source>
</evidence>
<evidence type="ECO:0000256" key="4">
    <source>
        <dbReference type="ARBA" id="ARBA00022917"/>
    </source>
</evidence>
<evidence type="ECO:0000256" key="3">
    <source>
        <dbReference type="ARBA" id="ARBA00022768"/>
    </source>
</evidence>
<dbReference type="GO" id="GO:0003746">
    <property type="term" value="F:translation elongation factor activity"/>
    <property type="evidence" value="ECO:0007669"/>
    <property type="project" value="UniProtKB-UniRule"/>
</dbReference>
<evidence type="ECO:0000259" key="7">
    <source>
        <dbReference type="PROSITE" id="PS51722"/>
    </source>
</evidence>
<dbReference type="InterPro" id="IPR047872">
    <property type="entry name" value="EFG_IV"/>
</dbReference>
<dbReference type="SMART" id="SM00838">
    <property type="entry name" value="EFG_C"/>
    <property type="match status" value="1"/>
</dbReference>
<dbReference type="PANTHER" id="PTHR43636">
    <property type="entry name" value="ELONGATION FACTOR G, MITOCHONDRIAL"/>
    <property type="match status" value="1"/>
</dbReference>
<keyword evidence="3 6" id="KW-0251">Elongation factor</keyword>
<dbReference type="PRINTS" id="PR00315">
    <property type="entry name" value="ELONGATNFCT"/>
</dbReference>
<dbReference type="GO" id="GO:0005525">
    <property type="term" value="F:GTP binding"/>
    <property type="evidence" value="ECO:0007669"/>
    <property type="project" value="UniProtKB-UniRule"/>
</dbReference>
<evidence type="ECO:0000313" key="8">
    <source>
        <dbReference type="EMBL" id="KAG2432095.1"/>
    </source>
</evidence>
<dbReference type="NCBIfam" id="NF009381">
    <property type="entry name" value="PRK12740.1-5"/>
    <property type="match status" value="1"/>
</dbReference>
<evidence type="ECO:0000256" key="1">
    <source>
        <dbReference type="ARBA" id="ARBA00005870"/>
    </source>
</evidence>
<dbReference type="Gene3D" id="3.30.70.870">
    <property type="entry name" value="Elongation Factor G (Translational Gtpase), domain 3"/>
    <property type="match status" value="1"/>
</dbReference>
<dbReference type="Pfam" id="PF00009">
    <property type="entry name" value="GTP_EFTU"/>
    <property type="match status" value="1"/>
</dbReference>
<feature type="binding site" evidence="6">
    <location>
        <begin position="75"/>
        <end position="82"/>
    </location>
    <ligand>
        <name>GTP</name>
        <dbReference type="ChEBI" id="CHEBI:37565"/>
    </ligand>
</feature>
<dbReference type="NCBIfam" id="TIGR00484">
    <property type="entry name" value="EF-G"/>
    <property type="match status" value="1"/>
</dbReference>
<dbReference type="Gene3D" id="3.30.70.240">
    <property type="match status" value="1"/>
</dbReference>
<dbReference type="Gene3D" id="3.40.50.300">
    <property type="entry name" value="P-loop containing nucleotide triphosphate hydrolases"/>
    <property type="match status" value="1"/>
</dbReference>
<dbReference type="SUPFAM" id="SSF50447">
    <property type="entry name" value="Translation proteins"/>
    <property type="match status" value="1"/>
</dbReference>
<comment type="caution">
    <text evidence="8">The sequence shown here is derived from an EMBL/GenBank/DDBJ whole genome shotgun (WGS) entry which is preliminary data.</text>
</comment>
<organism evidence="8 9">
    <name type="scientific">Chlamydomonas incerta</name>
    <dbReference type="NCBI Taxonomy" id="51695"/>
    <lineage>
        <taxon>Eukaryota</taxon>
        <taxon>Viridiplantae</taxon>
        <taxon>Chlorophyta</taxon>
        <taxon>core chlorophytes</taxon>
        <taxon>Chlorophyceae</taxon>
        <taxon>CS clade</taxon>
        <taxon>Chlamydomonadales</taxon>
        <taxon>Chlamydomonadaceae</taxon>
        <taxon>Chlamydomonas</taxon>
    </lineage>
</organism>
<comment type="subcellular location">
    <subcellularLocation>
        <location evidence="6">Mitochondrion</location>
    </subcellularLocation>
</comment>
<dbReference type="Gene3D" id="3.30.230.10">
    <property type="match status" value="1"/>
</dbReference>
<dbReference type="HAMAP" id="MF_00054_B">
    <property type="entry name" value="EF_G_EF_2_B"/>
    <property type="match status" value="1"/>
</dbReference>
<dbReference type="SUPFAM" id="SSF54211">
    <property type="entry name" value="Ribosomal protein S5 domain 2-like"/>
    <property type="match status" value="1"/>
</dbReference>
<dbReference type="InterPro" id="IPR020568">
    <property type="entry name" value="Ribosomal_Su5_D2-typ_SF"/>
</dbReference>
<evidence type="ECO:0000256" key="6">
    <source>
        <dbReference type="HAMAP-Rule" id="MF_03061"/>
    </source>
</evidence>
<dbReference type="Pfam" id="PF00679">
    <property type="entry name" value="EFG_C"/>
    <property type="match status" value="1"/>
</dbReference>
<feature type="binding site" evidence="6">
    <location>
        <begin position="196"/>
        <end position="199"/>
    </location>
    <ligand>
        <name>GTP</name>
        <dbReference type="ChEBI" id="CHEBI:37565"/>
    </ligand>
</feature>
<dbReference type="InterPro" id="IPR000795">
    <property type="entry name" value="T_Tr_GTP-bd_dom"/>
</dbReference>
<gene>
    <name evidence="8" type="ORF">HXX76_009022</name>
</gene>
<dbReference type="UniPathway" id="UPA00345"/>
<protein>
    <recommendedName>
        <fullName evidence="6">Elongation factor G, mitochondrial</fullName>
        <shortName evidence="6">EF-Gmt</shortName>
    </recommendedName>
    <alternativeName>
        <fullName evidence="6">Elongation factor G 1, mitochondrial</fullName>
        <shortName evidence="6">mEF-G 1</shortName>
    </alternativeName>
    <alternativeName>
        <fullName evidence="6">Elongation factor G1</fullName>
    </alternativeName>
</protein>
<dbReference type="InterPro" id="IPR009000">
    <property type="entry name" value="Transl_B-barrel_sf"/>
</dbReference>
<dbReference type="NCBIfam" id="TIGR00231">
    <property type="entry name" value="small_GTP"/>
    <property type="match status" value="1"/>
</dbReference>
<keyword evidence="9" id="KW-1185">Reference proteome</keyword>
<comment type="similarity">
    <text evidence="6">Belongs to the GTP-binding elongation factor family. EF-G/EF-2 subfamily.</text>
</comment>
<comment type="similarity">
    <text evidence="1">Belongs to the TRAFAC class translation factor GTPase superfamily. Classic translation factor GTPase family. EF-G/EF-2 subfamily.</text>
</comment>
<dbReference type="PANTHER" id="PTHR43636:SF2">
    <property type="entry name" value="ELONGATION FACTOR G, MITOCHONDRIAL"/>
    <property type="match status" value="1"/>
</dbReference>
<dbReference type="InterPro" id="IPR009022">
    <property type="entry name" value="EFG_III"/>
</dbReference>
<dbReference type="SUPFAM" id="SSF52540">
    <property type="entry name" value="P-loop containing nucleoside triphosphate hydrolases"/>
    <property type="match status" value="1"/>
</dbReference>
<dbReference type="GO" id="GO:0003924">
    <property type="term" value="F:GTPase activity"/>
    <property type="evidence" value="ECO:0007669"/>
    <property type="project" value="UniProtKB-UniRule"/>
</dbReference>
<dbReference type="FunFam" id="2.40.30.10:FF:000022">
    <property type="entry name" value="Elongation factor G, mitochondrial"/>
    <property type="match status" value="1"/>
</dbReference>
<proteinExistence type="inferred from homology"/>
<dbReference type="AlphaFoldDB" id="A0A835T5K6"/>
<comment type="function">
    <text evidence="6">Mitochondrial GTPase that catalyzes the GTP-dependent ribosomal translocation step during translation elongation. During this step, the ribosome changes from the pre-translocational (PRE) to the post-translocational (POST) state as the newly formed A-site-bound peptidyl-tRNA and P-site-bound deacylated tRNA move to the P and E sites, respectively. Catalyzes the coordinated movement of the two tRNA molecules, the mRNA and conformational changes in the ribosome.</text>
</comment>
<dbReference type="InterPro" id="IPR005225">
    <property type="entry name" value="Small_GTP-bd"/>
</dbReference>
<dbReference type="CDD" id="cd01434">
    <property type="entry name" value="EFG_mtEFG1_IV"/>
    <property type="match status" value="1"/>
</dbReference>
<dbReference type="FunFam" id="3.30.70.240:FF:000001">
    <property type="entry name" value="Elongation factor G"/>
    <property type="match status" value="1"/>
</dbReference>
<evidence type="ECO:0000256" key="5">
    <source>
        <dbReference type="ARBA" id="ARBA00023134"/>
    </source>
</evidence>
<accession>A0A835T5K6</accession>
<comment type="pathway">
    <text evidence="6">Protein biosynthesis; polypeptide chain elongation.</text>
</comment>
<keyword evidence="5 6" id="KW-0342">GTP-binding</keyword>
<dbReference type="CDD" id="cd16262">
    <property type="entry name" value="EFG_III"/>
    <property type="match status" value="1"/>
</dbReference>
<dbReference type="OrthoDB" id="198619at2759"/>
<dbReference type="Gene3D" id="2.40.30.10">
    <property type="entry name" value="Translation factors"/>
    <property type="match status" value="1"/>
</dbReference>
<dbReference type="InterPro" id="IPR005517">
    <property type="entry name" value="Transl_elong_EFG/EF2_IV"/>
</dbReference>
<sequence length="762" mass="82461">MALALRLAASAAQRSLYQSTNNGVLIERLSRLLAAARPTDVADGSSFRGFATNFKPVTEEEQKGLSLIRNIGISAHIDSGKTTLTERILYYTGRIREIHEVRGRDGVGAKMDSMDLEREKGITIQSAATYCAWRDKQINIIDTPGHVDFTIEVERALRVLDGAVLVLCSVGGVQSQSITVDRQMKRYNVPRLVFVNKCDRAGANPWRCIDMARDKLKLNAAAVQIPIGLEDAHAGVVDLVTRKAYGFEGPKGDKVVELPEVPERLRAEVEARRAELLERVSEVDDQLAEKYLAEEPVSPEELKAAIRRATLALQFQPVFMGSAFKNKGVQLLLDGVLDYLPCPTEVVNEALDLSANEARLALPCAPGGPFVGLAFKLEEGKFGQLTYVRIYSGTLRKGDTVVNTTSNKKVRVPRLVRMHANEMEDIAEAGAGDIVAVFGMDCASGDTLTGGERLAMTSIRVPDPVMSLALTPTAAEQYPTFMKALQRFQKEDPTFRVSSNSATGEIIVSGMGELHLEVYVERIRREYKVSCEVGKPKVAYREALTSRAEFNYLHKRQSGGSGQYGKVVGWIEPLPEDEASGAAFVFENKLVGTAIPPEFHSAIEKGFAEAANSGALIGAPVHGVRVVLTDGASHAVDSSEMAFRIAAVQAFRAAYAAADPLVLEPIMKVEVTVPSEYQGATMGDLNRRKGLILDSASQGDDTVITAHVPLNAMFGYSTALRSATQGKGEFSMEYAHHAPLPREAQAALVGELSGGAKKAAAA</sequence>
<dbReference type="Pfam" id="PF14492">
    <property type="entry name" value="EFG_III"/>
    <property type="match status" value="1"/>
</dbReference>
<dbReference type="Pfam" id="PF03764">
    <property type="entry name" value="EFG_IV"/>
    <property type="match status" value="1"/>
</dbReference>
<dbReference type="InterPro" id="IPR014721">
    <property type="entry name" value="Ribsml_uS5_D2-typ_fold_subgr"/>
</dbReference>
<reference evidence="8" key="1">
    <citation type="journal article" date="2020" name="bioRxiv">
        <title>Comparative genomics of Chlamydomonas.</title>
        <authorList>
            <person name="Craig R.J."/>
            <person name="Hasan A.R."/>
            <person name="Ness R.W."/>
            <person name="Keightley P.D."/>
        </authorList>
    </citation>
    <scope>NUCLEOTIDE SEQUENCE</scope>
    <source>
        <strain evidence="8">SAG 7.73</strain>
    </source>
</reference>
<keyword evidence="4 6" id="KW-0648">Protein biosynthesis</keyword>
<dbReference type="CDD" id="cd01886">
    <property type="entry name" value="EF-G"/>
    <property type="match status" value="1"/>
</dbReference>
<dbReference type="InterPro" id="IPR000640">
    <property type="entry name" value="EFG_V-like"/>
</dbReference>
<dbReference type="FunFam" id="3.30.230.10:FF:000003">
    <property type="entry name" value="Elongation factor G"/>
    <property type="match status" value="1"/>
</dbReference>
<dbReference type="PROSITE" id="PS51722">
    <property type="entry name" value="G_TR_2"/>
    <property type="match status" value="1"/>
</dbReference>
<dbReference type="FunFam" id="3.40.50.300:FF:000029">
    <property type="entry name" value="Elongation factor G"/>
    <property type="match status" value="1"/>
</dbReference>
<dbReference type="InterPro" id="IPR031157">
    <property type="entry name" value="G_TR_CS"/>
</dbReference>
<dbReference type="GO" id="GO:0070125">
    <property type="term" value="P:mitochondrial translational elongation"/>
    <property type="evidence" value="ECO:0007669"/>
    <property type="project" value="UniProtKB-UniRule"/>
</dbReference>
<dbReference type="InterPro" id="IPR027417">
    <property type="entry name" value="P-loop_NTPase"/>
</dbReference>
<dbReference type="Proteomes" id="UP000650467">
    <property type="component" value="Unassembled WGS sequence"/>
</dbReference>
<dbReference type="InterPro" id="IPR041095">
    <property type="entry name" value="EFG_II"/>
</dbReference>
<dbReference type="EMBL" id="JAEHOC010000022">
    <property type="protein sequence ID" value="KAG2432095.1"/>
    <property type="molecule type" value="Genomic_DNA"/>
</dbReference>
<dbReference type="SUPFAM" id="SSF54980">
    <property type="entry name" value="EF-G C-terminal domain-like"/>
    <property type="match status" value="2"/>
</dbReference>
<dbReference type="SMART" id="SM00889">
    <property type="entry name" value="EFG_IV"/>
    <property type="match status" value="1"/>
</dbReference>
<dbReference type="Pfam" id="PF03144">
    <property type="entry name" value="GTP_EFTU_D2"/>
    <property type="match status" value="1"/>
</dbReference>
<dbReference type="PROSITE" id="PS00301">
    <property type="entry name" value="G_TR_1"/>
    <property type="match status" value="1"/>
</dbReference>
<dbReference type="FunFam" id="3.30.70.870:FF:000001">
    <property type="entry name" value="Elongation factor G"/>
    <property type="match status" value="1"/>
</dbReference>
<feature type="binding site" evidence="6">
    <location>
        <begin position="142"/>
        <end position="146"/>
    </location>
    <ligand>
        <name>GTP</name>
        <dbReference type="ChEBI" id="CHEBI:37565"/>
    </ligand>
</feature>
<dbReference type="CDD" id="cd04091">
    <property type="entry name" value="mtEFG1_II_like"/>
    <property type="match status" value="1"/>
</dbReference>
<dbReference type="InterPro" id="IPR004540">
    <property type="entry name" value="Transl_elong_EFG/EF2"/>
</dbReference>